<evidence type="ECO:0000256" key="8">
    <source>
        <dbReference type="RuleBase" id="RU365009"/>
    </source>
</evidence>
<organism evidence="9 10">
    <name type="scientific">Paramarasmius palmivorus</name>
    <dbReference type="NCBI Taxonomy" id="297713"/>
    <lineage>
        <taxon>Eukaryota</taxon>
        <taxon>Fungi</taxon>
        <taxon>Dikarya</taxon>
        <taxon>Basidiomycota</taxon>
        <taxon>Agaricomycotina</taxon>
        <taxon>Agaricomycetes</taxon>
        <taxon>Agaricomycetidae</taxon>
        <taxon>Agaricales</taxon>
        <taxon>Marasmiineae</taxon>
        <taxon>Marasmiaceae</taxon>
        <taxon>Paramarasmius</taxon>
    </lineage>
</organism>
<dbReference type="PROSITE" id="PS00956">
    <property type="entry name" value="HYDROPHOBIN"/>
    <property type="match status" value="1"/>
</dbReference>
<evidence type="ECO:0000256" key="4">
    <source>
        <dbReference type="ARBA" id="ARBA00022525"/>
    </source>
</evidence>
<reference evidence="9 10" key="1">
    <citation type="submission" date="2024-01" db="EMBL/GenBank/DDBJ databases">
        <title>A draft genome for a cacao thread blight-causing isolate of Paramarasmius palmivorus.</title>
        <authorList>
            <person name="Baruah I.K."/>
            <person name="Bukari Y."/>
            <person name="Amoako-Attah I."/>
            <person name="Meinhardt L.W."/>
            <person name="Bailey B.A."/>
            <person name="Cohen S.P."/>
        </authorList>
    </citation>
    <scope>NUCLEOTIDE SEQUENCE [LARGE SCALE GENOMIC DNA]</scope>
    <source>
        <strain evidence="9 10">GH-12</strain>
    </source>
</reference>
<feature type="signal peptide" evidence="8">
    <location>
        <begin position="1"/>
        <end position="22"/>
    </location>
</feature>
<evidence type="ECO:0000313" key="9">
    <source>
        <dbReference type="EMBL" id="KAK7045930.1"/>
    </source>
</evidence>
<evidence type="ECO:0000256" key="3">
    <source>
        <dbReference type="ARBA" id="ARBA00022512"/>
    </source>
</evidence>
<comment type="subunit">
    <text evidence="7">Self-assembles to form functional amyloid fibrils called rodlets. Self-assembly into fibrillar rodlets occurs spontaneously at hydrophobic:hydrophilic interfaces and the rodlets further associate laterally to form amphipathic monolayers.</text>
</comment>
<comment type="caution">
    <text evidence="9">The sequence shown here is derived from an EMBL/GenBank/DDBJ whole genome shotgun (WGS) entry which is preliminary data.</text>
</comment>
<dbReference type="CDD" id="cd23507">
    <property type="entry name" value="hydrophobin_I"/>
    <property type="match status" value="1"/>
</dbReference>
<accession>A0AAW0D590</accession>
<dbReference type="GO" id="GO:0005199">
    <property type="term" value="F:structural constituent of cell wall"/>
    <property type="evidence" value="ECO:0007669"/>
    <property type="project" value="InterPro"/>
</dbReference>
<evidence type="ECO:0000256" key="6">
    <source>
        <dbReference type="ARBA" id="ARBA00023157"/>
    </source>
</evidence>
<dbReference type="InterPro" id="IPR001338">
    <property type="entry name" value="Class_I_Hydrophobin"/>
</dbReference>
<evidence type="ECO:0000256" key="7">
    <source>
        <dbReference type="ARBA" id="ARBA00093546"/>
    </source>
</evidence>
<dbReference type="GO" id="GO:0009277">
    <property type="term" value="C:fungal-type cell wall"/>
    <property type="evidence" value="ECO:0007669"/>
    <property type="project" value="InterPro"/>
</dbReference>
<evidence type="ECO:0000256" key="2">
    <source>
        <dbReference type="ARBA" id="ARBA00010446"/>
    </source>
</evidence>
<feature type="chain" id="PRO_5043113036" description="Hydrophobin" evidence="8">
    <location>
        <begin position="23"/>
        <end position="108"/>
    </location>
</feature>
<dbReference type="EMBL" id="JAYKXP010000022">
    <property type="protein sequence ID" value="KAK7045930.1"/>
    <property type="molecule type" value="Genomic_DNA"/>
</dbReference>
<dbReference type="SMART" id="SM00075">
    <property type="entry name" value="HYDRO"/>
    <property type="match status" value="1"/>
</dbReference>
<name>A0AAW0D590_9AGAR</name>
<proteinExistence type="inferred from homology"/>
<keyword evidence="3 8" id="KW-0134">Cell wall</keyword>
<sequence>MFAKVAQAVVAFMAFSVLNAAAQEYECNTGPVQCCNEVKKADDPAVAALLDHVGANAQDVTAQIGVDCNPISVAGIGGNGCSAQTVCCEDNSFNGVVAIGCTPINVNL</sequence>
<dbReference type="Pfam" id="PF01185">
    <property type="entry name" value="Hydrophobin"/>
    <property type="match status" value="1"/>
</dbReference>
<keyword evidence="4 8" id="KW-0964">Secreted</keyword>
<dbReference type="AlphaFoldDB" id="A0AAW0D590"/>
<comment type="similarity">
    <text evidence="2 8">Belongs to the fungal hydrophobin family.</text>
</comment>
<keyword evidence="6 8" id="KW-1015">Disulfide bond</keyword>
<comment type="subcellular location">
    <subcellularLocation>
        <location evidence="1 8">Secreted</location>
        <location evidence="1 8">Cell wall</location>
    </subcellularLocation>
</comment>
<evidence type="ECO:0000256" key="1">
    <source>
        <dbReference type="ARBA" id="ARBA00004191"/>
    </source>
</evidence>
<dbReference type="Proteomes" id="UP001383192">
    <property type="component" value="Unassembled WGS sequence"/>
</dbReference>
<evidence type="ECO:0000313" key="10">
    <source>
        <dbReference type="Proteomes" id="UP001383192"/>
    </source>
</evidence>
<evidence type="ECO:0000256" key="5">
    <source>
        <dbReference type="ARBA" id="ARBA00022729"/>
    </source>
</evidence>
<dbReference type="InterPro" id="IPR019778">
    <property type="entry name" value="Class_I_Hydrophobin_CS"/>
</dbReference>
<keyword evidence="5 8" id="KW-0732">Signal</keyword>
<protein>
    <recommendedName>
        <fullName evidence="8">Hydrophobin</fullName>
    </recommendedName>
</protein>
<gene>
    <name evidence="9" type="ORF">VNI00_006925</name>
</gene>
<keyword evidence="10" id="KW-1185">Reference proteome</keyword>